<name>A0A239AWH6_9FIRM</name>
<dbReference type="InterPro" id="IPR001845">
    <property type="entry name" value="HTH_ArsR_DNA-bd_dom"/>
</dbReference>
<dbReference type="InterPro" id="IPR011991">
    <property type="entry name" value="ArsR-like_HTH"/>
</dbReference>
<dbReference type="OrthoDB" id="9798835at2"/>
<dbReference type="Pfam" id="PF01022">
    <property type="entry name" value="HTH_5"/>
    <property type="match status" value="1"/>
</dbReference>
<dbReference type="EMBL" id="FZOJ01000002">
    <property type="protein sequence ID" value="SNR99303.1"/>
    <property type="molecule type" value="Genomic_DNA"/>
</dbReference>
<evidence type="ECO:0000256" key="2">
    <source>
        <dbReference type="ARBA" id="ARBA00023125"/>
    </source>
</evidence>
<keyword evidence="6" id="KW-1185">Reference proteome</keyword>
<dbReference type="PANTHER" id="PTHR33154">
    <property type="entry name" value="TRANSCRIPTIONAL REGULATOR, ARSR FAMILY"/>
    <property type="match status" value="1"/>
</dbReference>
<dbReference type="Gene3D" id="1.10.10.10">
    <property type="entry name" value="Winged helix-like DNA-binding domain superfamily/Winged helix DNA-binding domain"/>
    <property type="match status" value="1"/>
</dbReference>
<dbReference type="InterPro" id="IPR051081">
    <property type="entry name" value="HTH_MetalResp_TranReg"/>
</dbReference>
<feature type="domain" description="HTH arsR-type" evidence="4">
    <location>
        <begin position="8"/>
        <end position="102"/>
    </location>
</feature>
<organism evidence="5 6">
    <name type="scientific">Anaerovirgula multivorans</name>
    <dbReference type="NCBI Taxonomy" id="312168"/>
    <lineage>
        <taxon>Bacteria</taxon>
        <taxon>Bacillati</taxon>
        <taxon>Bacillota</taxon>
        <taxon>Clostridia</taxon>
        <taxon>Peptostreptococcales</taxon>
        <taxon>Natronincolaceae</taxon>
        <taxon>Anaerovirgula</taxon>
    </lineage>
</organism>
<dbReference type="GO" id="GO:0003677">
    <property type="term" value="F:DNA binding"/>
    <property type="evidence" value="ECO:0007669"/>
    <property type="project" value="UniProtKB-KW"/>
</dbReference>
<dbReference type="SMART" id="SM00418">
    <property type="entry name" value="HTH_ARSR"/>
    <property type="match status" value="1"/>
</dbReference>
<dbReference type="RefSeq" id="WP_089281453.1">
    <property type="nucleotide sequence ID" value="NZ_FZOJ01000002.1"/>
</dbReference>
<dbReference type="InterPro" id="IPR036388">
    <property type="entry name" value="WH-like_DNA-bd_sf"/>
</dbReference>
<dbReference type="InterPro" id="IPR036390">
    <property type="entry name" value="WH_DNA-bd_sf"/>
</dbReference>
<evidence type="ECO:0000256" key="1">
    <source>
        <dbReference type="ARBA" id="ARBA00023015"/>
    </source>
</evidence>
<sequence>MTVEVNKEEITRRRLTSKLFKGFADYTRLAIFEVLMDGEKTVSEVIEATGVSQSVISNHLKCLRECELVYDRHEGKYVYYSIRDDKVREIINLGKAIIKDVSEERYRCIKY</sequence>
<keyword evidence="1" id="KW-0805">Transcription regulation</keyword>
<evidence type="ECO:0000256" key="3">
    <source>
        <dbReference type="ARBA" id="ARBA00023163"/>
    </source>
</evidence>
<accession>A0A239AWH6</accession>
<dbReference type="NCBIfam" id="NF033788">
    <property type="entry name" value="HTH_metalloreg"/>
    <property type="match status" value="1"/>
</dbReference>
<keyword evidence="2" id="KW-0238">DNA-binding</keyword>
<proteinExistence type="predicted"/>
<gene>
    <name evidence="5" type="ORF">SAMN05446037_1002274</name>
</gene>
<keyword evidence="3" id="KW-0804">Transcription</keyword>
<protein>
    <submittedName>
        <fullName evidence="5">Transcriptional regulator, ArsR family</fullName>
    </submittedName>
</protein>
<reference evidence="5 6" key="1">
    <citation type="submission" date="2017-06" db="EMBL/GenBank/DDBJ databases">
        <authorList>
            <person name="Kim H.J."/>
            <person name="Triplett B.A."/>
        </authorList>
    </citation>
    <scope>NUCLEOTIDE SEQUENCE [LARGE SCALE GENOMIC DNA]</scope>
    <source>
        <strain evidence="5 6">SCA</strain>
    </source>
</reference>
<dbReference type="PRINTS" id="PR00778">
    <property type="entry name" value="HTHARSR"/>
</dbReference>
<evidence type="ECO:0000313" key="6">
    <source>
        <dbReference type="Proteomes" id="UP000198304"/>
    </source>
</evidence>
<dbReference type="PROSITE" id="PS50987">
    <property type="entry name" value="HTH_ARSR_2"/>
    <property type="match status" value="1"/>
</dbReference>
<dbReference type="Proteomes" id="UP000198304">
    <property type="component" value="Unassembled WGS sequence"/>
</dbReference>
<evidence type="ECO:0000259" key="4">
    <source>
        <dbReference type="PROSITE" id="PS50987"/>
    </source>
</evidence>
<dbReference type="CDD" id="cd00090">
    <property type="entry name" value="HTH_ARSR"/>
    <property type="match status" value="1"/>
</dbReference>
<dbReference type="GO" id="GO:0003700">
    <property type="term" value="F:DNA-binding transcription factor activity"/>
    <property type="evidence" value="ECO:0007669"/>
    <property type="project" value="InterPro"/>
</dbReference>
<evidence type="ECO:0000313" key="5">
    <source>
        <dbReference type="EMBL" id="SNR99303.1"/>
    </source>
</evidence>
<dbReference type="PANTHER" id="PTHR33154:SF36">
    <property type="entry name" value="TRANSCRIPTIONAL REGULATOR"/>
    <property type="match status" value="1"/>
</dbReference>
<dbReference type="SUPFAM" id="SSF46785">
    <property type="entry name" value="Winged helix' DNA-binding domain"/>
    <property type="match status" value="1"/>
</dbReference>
<dbReference type="AlphaFoldDB" id="A0A239AWH6"/>